<dbReference type="InterPro" id="IPR058521">
    <property type="entry name" value="DUF8208"/>
</dbReference>
<reference evidence="4 5" key="1">
    <citation type="submission" date="2023-03" db="EMBL/GenBank/DDBJ databases">
        <title>Bacillus Genome Sequencing.</title>
        <authorList>
            <person name="Dunlap C."/>
        </authorList>
    </citation>
    <scope>NUCLEOTIDE SEQUENCE [LARGE SCALE GENOMIC DNA]</scope>
    <source>
        <strain evidence="4 5">B-41290</strain>
    </source>
</reference>
<dbReference type="Proteomes" id="UP001307168">
    <property type="component" value="Unassembled WGS sequence"/>
</dbReference>
<feature type="compositionally biased region" description="Polar residues" evidence="1">
    <location>
        <begin position="509"/>
        <end position="530"/>
    </location>
</feature>
<comment type="caution">
    <text evidence="4">The sequence shown here is derived from an EMBL/GenBank/DDBJ whole genome shotgun (WGS) entry which is preliminary data.</text>
</comment>
<gene>
    <name evidence="4" type="ORF">P4706_24090</name>
</gene>
<feature type="transmembrane region" description="Helical" evidence="2">
    <location>
        <begin position="296"/>
        <end position="315"/>
    </location>
</feature>
<dbReference type="InterPro" id="IPR058066">
    <property type="entry name" value="pXO2-14_N"/>
</dbReference>
<feature type="compositionally biased region" description="Basic and acidic residues" evidence="1">
    <location>
        <begin position="433"/>
        <end position="447"/>
    </location>
</feature>
<feature type="compositionally biased region" description="Polar residues" evidence="1">
    <location>
        <begin position="560"/>
        <end position="591"/>
    </location>
</feature>
<accession>A0AAW9NFV9</accession>
<feature type="domain" description="DUF8208" evidence="3">
    <location>
        <begin position="20"/>
        <end position="368"/>
    </location>
</feature>
<feature type="transmembrane region" description="Helical" evidence="2">
    <location>
        <begin position="238"/>
        <end position="259"/>
    </location>
</feature>
<dbReference type="EMBL" id="JARNBH010000028">
    <property type="protein sequence ID" value="MEC0276111.1"/>
    <property type="molecule type" value="Genomic_DNA"/>
</dbReference>
<keyword evidence="2" id="KW-0812">Transmembrane</keyword>
<dbReference type="RefSeq" id="WP_367407971.1">
    <property type="nucleotide sequence ID" value="NZ_JARNBH010000028.1"/>
</dbReference>
<keyword evidence="2" id="KW-0472">Membrane</keyword>
<evidence type="ECO:0000256" key="2">
    <source>
        <dbReference type="SAM" id="Phobius"/>
    </source>
</evidence>
<feature type="compositionally biased region" description="Low complexity" evidence="1">
    <location>
        <begin position="592"/>
        <end position="616"/>
    </location>
</feature>
<dbReference type="Pfam" id="PF26635">
    <property type="entry name" value="DUF8208"/>
    <property type="match status" value="1"/>
</dbReference>
<feature type="compositionally biased region" description="Low complexity" evidence="1">
    <location>
        <begin position="451"/>
        <end position="482"/>
    </location>
</feature>
<feature type="region of interest" description="Disordered" evidence="1">
    <location>
        <begin position="414"/>
        <end position="628"/>
    </location>
</feature>
<evidence type="ECO:0000313" key="5">
    <source>
        <dbReference type="Proteomes" id="UP001307168"/>
    </source>
</evidence>
<sequence>MDEIATHILEKFSDFLEITNPISYMLRWIGWVIIKGLAWLVDSLENVTDSILLIKDFYNYTDVEGLVDMLLPLCGTLMGLSFLYTGYLIIFQKKVDREGIIVNMFMVFVVLALLGEGMDKANQFTDKAIDAIEEQSDGSTAEKIVKDNITDVAQFDGTGWKTTEPEHPNRIPTSSILKIDITQSIDKDFKFDSGKELSDEGKEVLGSKVAYGDTGNPKIAELDGGWFKYDEKYYQYHVSWVTVIVTLAITGFTLLTIAIKLAKLFFEMTFNYVLATIIAPADIHSGQRTKQVIQSILNTFLVTIMVFLSMKIYILGTEFIDAKLDGVAYLIALFAFSLAVIDGPNIVERLFGIDAGLKSGWGAIAGGYALAKGAAGATKGTANTLKGLSSEGKSAALKGVSGIAGVAGIAQGLRAKGQDQSKEETSKVSENGHSADFKAQDQNHEKQSLNGSEGSGEIETGTQEVASSIEQEMAQQQQQEGQTGKGKVVGLHDQMDLNSVSSNKKRSAAANNSPHSISSGSLTKVGNSDLQKNETDDIHPLSSSSPAQSNYPSISEEMQLDSNSVSSELPSPVNNSDFQRSEEISSGFNEASNSPVSFSQSNNSSVSSEMQQESNNIMPLQEKRTDRETRHIGSIISDNVRNSQSVKTVKRTYQIGQNTGESLRENIAKFRRKGQ</sequence>
<protein>
    <recommendedName>
        <fullName evidence="3">DUF8208 domain-containing protein</fullName>
    </recommendedName>
</protein>
<evidence type="ECO:0000259" key="3">
    <source>
        <dbReference type="Pfam" id="PF26635"/>
    </source>
</evidence>
<keyword evidence="5" id="KW-1185">Reference proteome</keyword>
<feature type="transmembrane region" description="Helical" evidence="2">
    <location>
        <begin position="327"/>
        <end position="347"/>
    </location>
</feature>
<dbReference type="AlphaFoldDB" id="A0AAW9NFV9"/>
<feature type="compositionally biased region" description="Low complexity" evidence="1">
    <location>
        <begin position="540"/>
        <end position="555"/>
    </location>
</feature>
<feature type="transmembrane region" description="Helical" evidence="2">
    <location>
        <begin position="69"/>
        <end position="91"/>
    </location>
</feature>
<evidence type="ECO:0000256" key="1">
    <source>
        <dbReference type="SAM" id="MobiDB-lite"/>
    </source>
</evidence>
<feature type="compositionally biased region" description="Basic and acidic residues" evidence="1">
    <location>
        <begin position="416"/>
        <end position="427"/>
    </location>
</feature>
<keyword evidence="2" id="KW-1133">Transmembrane helix</keyword>
<proteinExistence type="predicted"/>
<organism evidence="4 5">
    <name type="scientific">Peribacillus castrilensis</name>
    <dbReference type="NCBI Taxonomy" id="2897690"/>
    <lineage>
        <taxon>Bacteria</taxon>
        <taxon>Bacillati</taxon>
        <taxon>Bacillota</taxon>
        <taxon>Bacilli</taxon>
        <taxon>Bacillales</taxon>
        <taxon>Bacillaceae</taxon>
        <taxon>Peribacillus</taxon>
    </lineage>
</organism>
<feature type="transmembrane region" description="Helical" evidence="2">
    <location>
        <begin position="98"/>
        <end position="115"/>
    </location>
</feature>
<dbReference type="NCBIfam" id="NF045890">
    <property type="entry name" value="conj_pls20_p028"/>
    <property type="match status" value="1"/>
</dbReference>
<evidence type="ECO:0000313" key="4">
    <source>
        <dbReference type="EMBL" id="MEC0276111.1"/>
    </source>
</evidence>
<name>A0AAW9NFV9_9BACI</name>